<feature type="domain" description="Cation efflux protein transmembrane" evidence="9">
    <location>
        <begin position="20"/>
        <end position="210"/>
    </location>
</feature>
<protein>
    <submittedName>
        <fullName evidence="11">Cation efflux system protein</fullName>
    </submittedName>
</protein>
<keyword evidence="12" id="KW-1185">Reference proteome</keyword>
<feature type="transmembrane region" description="Helical" evidence="8">
    <location>
        <begin position="153"/>
        <end position="179"/>
    </location>
</feature>
<evidence type="ECO:0000256" key="3">
    <source>
        <dbReference type="ARBA" id="ARBA00022448"/>
    </source>
</evidence>
<dbReference type="SUPFAM" id="SSF160240">
    <property type="entry name" value="Cation efflux protein cytoplasmic domain-like"/>
    <property type="match status" value="1"/>
</dbReference>
<dbReference type="InterPro" id="IPR027470">
    <property type="entry name" value="Cation_efflux_CTD"/>
</dbReference>
<keyword evidence="3" id="KW-0813">Transport</keyword>
<feature type="domain" description="Cation efflux protein cytoplasmic" evidence="10">
    <location>
        <begin position="214"/>
        <end position="288"/>
    </location>
</feature>
<evidence type="ECO:0000256" key="8">
    <source>
        <dbReference type="SAM" id="Phobius"/>
    </source>
</evidence>
<comment type="subcellular location">
    <subcellularLocation>
        <location evidence="1">Membrane</location>
        <topology evidence="1">Multi-pass membrane protein</topology>
    </subcellularLocation>
</comment>
<name>A0A510HGH7_9ACTN</name>
<dbReference type="InterPro" id="IPR036837">
    <property type="entry name" value="Cation_efflux_CTD_sf"/>
</dbReference>
<comment type="similarity">
    <text evidence="2">Belongs to the cation diffusion facilitator (CDF) transporter (TC 2.A.4) family. SLC30A subfamily.</text>
</comment>
<dbReference type="InterPro" id="IPR027469">
    <property type="entry name" value="Cation_efflux_TMD_sf"/>
</dbReference>
<keyword evidence="4 8" id="KW-0812">Transmembrane</keyword>
<dbReference type="EMBL" id="AP019791">
    <property type="protein sequence ID" value="BBL79066.1"/>
    <property type="molecule type" value="Genomic_DNA"/>
</dbReference>
<dbReference type="Proteomes" id="UP000318065">
    <property type="component" value="Chromosome"/>
</dbReference>
<dbReference type="InterPro" id="IPR002524">
    <property type="entry name" value="Cation_efflux"/>
</dbReference>
<dbReference type="PANTHER" id="PTHR11562">
    <property type="entry name" value="CATION EFFLUX PROTEIN/ ZINC TRANSPORTER"/>
    <property type="match status" value="1"/>
</dbReference>
<evidence type="ECO:0000256" key="2">
    <source>
        <dbReference type="ARBA" id="ARBA00008873"/>
    </source>
</evidence>
<dbReference type="InterPro" id="IPR058533">
    <property type="entry name" value="Cation_efflux_TM"/>
</dbReference>
<dbReference type="AlphaFoldDB" id="A0A510HGH7"/>
<dbReference type="Pfam" id="PF01545">
    <property type="entry name" value="Cation_efflux"/>
    <property type="match status" value="1"/>
</dbReference>
<feature type="transmembrane region" description="Helical" evidence="8">
    <location>
        <begin position="20"/>
        <end position="43"/>
    </location>
</feature>
<evidence type="ECO:0000256" key="1">
    <source>
        <dbReference type="ARBA" id="ARBA00004141"/>
    </source>
</evidence>
<feature type="transmembrane region" description="Helical" evidence="8">
    <location>
        <begin position="86"/>
        <end position="105"/>
    </location>
</feature>
<dbReference type="PANTHER" id="PTHR11562:SF17">
    <property type="entry name" value="RE54080P-RELATED"/>
    <property type="match status" value="1"/>
</dbReference>
<dbReference type="OrthoDB" id="9809646at2"/>
<evidence type="ECO:0000313" key="12">
    <source>
        <dbReference type="Proteomes" id="UP000318065"/>
    </source>
</evidence>
<dbReference type="SUPFAM" id="SSF161111">
    <property type="entry name" value="Cation efflux protein transmembrane domain-like"/>
    <property type="match status" value="1"/>
</dbReference>
<keyword evidence="6" id="KW-0406">Ion transport</keyword>
<evidence type="ECO:0000259" key="9">
    <source>
        <dbReference type="Pfam" id="PF01545"/>
    </source>
</evidence>
<dbReference type="GO" id="GO:0005886">
    <property type="term" value="C:plasma membrane"/>
    <property type="evidence" value="ECO:0007669"/>
    <property type="project" value="TreeGrafter"/>
</dbReference>
<reference evidence="11" key="1">
    <citation type="journal article" date="2019" name="Microbiol. Resour. Announc.">
        <title>Complete Genome Sequence of Rubrobacter xylanophilus Strain AA3-22, Isolated from Arima Onsen in Japan.</title>
        <authorList>
            <person name="Tomariguchi N."/>
            <person name="Miyazaki K."/>
        </authorList>
    </citation>
    <scope>NUCLEOTIDE SEQUENCE [LARGE SCALE GENOMIC DNA]</scope>
    <source>
        <strain evidence="11">AA3-22</strain>
    </source>
</reference>
<feature type="transmembrane region" description="Helical" evidence="8">
    <location>
        <begin position="117"/>
        <end position="141"/>
    </location>
</feature>
<evidence type="ECO:0000256" key="6">
    <source>
        <dbReference type="ARBA" id="ARBA00023065"/>
    </source>
</evidence>
<dbReference type="Pfam" id="PF16916">
    <property type="entry name" value="ZT_dimer"/>
    <property type="match status" value="1"/>
</dbReference>
<organism evidence="11 12">
    <name type="scientific">Rubrobacter xylanophilus</name>
    <dbReference type="NCBI Taxonomy" id="49319"/>
    <lineage>
        <taxon>Bacteria</taxon>
        <taxon>Bacillati</taxon>
        <taxon>Actinomycetota</taxon>
        <taxon>Rubrobacteria</taxon>
        <taxon>Rubrobacterales</taxon>
        <taxon>Rubrobacteraceae</taxon>
        <taxon>Rubrobacter</taxon>
    </lineage>
</organism>
<evidence type="ECO:0000256" key="7">
    <source>
        <dbReference type="ARBA" id="ARBA00023136"/>
    </source>
</evidence>
<evidence type="ECO:0000256" key="4">
    <source>
        <dbReference type="ARBA" id="ARBA00022692"/>
    </source>
</evidence>
<gene>
    <name evidence="11" type="ORF">RxyAA322_09200</name>
</gene>
<proteinExistence type="inferred from homology"/>
<dbReference type="NCBIfam" id="TIGR01297">
    <property type="entry name" value="CDF"/>
    <property type="match status" value="1"/>
</dbReference>
<evidence type="ECO:0000256" key="5">
    <source>
        <dbReference type="ARBA" id="ARBA00022989"/>
    </source>
</evidence>
<evidence type="ECO:0000313" key="11">
    <source>
        <dbReference type="EMBL" id="BBL79066.1"/>
    </source>
</evidence>
<evidence type="ECO:0000259" key="10">
    <source>
        <dbReference type="Pfam" id="PF16916"/>
    </source>
</evidence>
<sequence length="299" mass="32304">MTEAHSHAVSAGGRHKGRLYVVLALTGSYMFAEVIGGILTGSLALLADAGHMLTDVFGISMALIAIKLGERPASDRRTFGYYRTEVLAALTNAVILVVVAIYILYEAYRRFQDPPDVLGGWMMVVAVIGLAVNLVGMFILVKGAGESLNVKGAYLEVLGDTLGSIGVIVASLIIIFTGWYPADPIIGVGIGLFIIPRAYNLLKESVNVLLEGTPKDLDLGEVREALEKLPGVVRVHDLHAWTITSGMNAMSGHLVVEDMNRSSDILTGAQKLLHDRFDIEHSTIQIEPVDFEEPAETHR</sequence>
<feature type="transmembrane region" description="Helical" evidence="8">
    <location>
        <begin position="185"/>
        <end position="202"/>
    </location>
</feature>
<keyword evidence="7 8" id="KW-0472">Membrane</keyword>
<feature type="transmembrane region" description="Helical" evidence="8">
    <location>
        <begin position="49"/>
        <end position="66"/>
    </location>
</feature>
<dbReference type="InterPro" id="IPR050681">
    <property type="entry name" value="CDF/SLC30A"/>
</dbReference>
<dbReference type="Gene3D" id="1.20.1510.10">
    <property type="entry name" value="Cation efflux protein transmembrane domain"/>
    <property type="match status" value="1"/>
</dbReference>
<accession>A0A510HGH7</accession>
<dbReference type="GO" id="GO:0005385">
    <property type="term" value="F:zinc ion transmembrane transporter activity"/>
    <property type="evidence" value="ECO:0007669"/>
    <property type="project" value="TreeGrafter"/>
</dbReference>
<dbReference type="RefSeq" id="WP_143527123.1">
    <property type="nucleotide sequence ID" value="NZ_AP019791.1"/>
</dbReference>
<keyword evidence="5 8" id="KW-1133">Transmembrane helix</keyword>